<dbReference type="AlphaFoldDB" id="A0A2Z2NYZ7"/>
<evidence type="ECO:0000256" key="3">
    <source>
        <dbReference type="ARBA" id="ARBA00023274"/>
    </source>
</evidence>
<dbReference type="InterPro" id="IPR037229">
    <property type="entry name" value="Ribosomal_bL35_sf"/>
</dbReference>
<dbReference type="Gene3D" id="4.10.410.60">
    <property type="match status" value="1"/>
</dbReference>
<dbReference type="PROSITE" id="PS00936">
    <property type="entry name" value="RIBOSOMAL_L35"/>
    <property type="match status" value="1"/>
</dbReference>
<keyword evidence="3 5" id="KW-0687">Ribonucleoprotein</keyword>
<dbReference type="FunFam" id="4.10.410.60:FF:000001">
    <property type="entry name" value="50S ribosomal protein L35"/>
    <property type="match status" value="1"/>
</dbReference>
<dbReference type="InterPro" id="IPR018265">
    <property type="entry name" value="Ribosomal_bL35_CS"/>
</dbReference>
<evidence type="ECO:0000256" key="2">
    <source>
        <dbReference type="ARBA" id="ARBA00022980"/>
    </source>
</evidence>
<evidence type="ECO:0000256" key="4">
    <source>
        <dbReference type="ARBA" id="ARBA00071664"/>
    </source>
</evidence>
<name>A0A2Z2NYZ7_9GAMM</name>
<dbReference type="HAMAP" id="MF_00514">
    <property type="entry name" value="Ribosomal_bL35"/>
    <property type="match status" value="1"/>
</dbReference>
<dbReference type="EMBL" id="CP018632">
    <property type="protein sequence ID" value="ASJ74998.1"/>
    <property type="molecule type" value="Genomic_DNA"/>
</dbReference>
<dbReference type="PANTHER" id="PTHR33343:SF1">
    <property type="entry name" value="LARGE RIBOSOMAL SUBUNIT PROTEIN BL35M"/>
    <property type="match status" value="1"/>
</dbReference>
<proteinExistence type="inferred from homology"/>
<dbReference type="NCBIfam" id="TIGR00001">
    <property type="entry name" value="rpmI_bact"/>
    <property type="match status" value="1"/>
</dbReference>
<dbReference type="OrthoDB" id="47476at2"/>
<feature type="region of interest" description="Disordered" evidence="7">
    <location>
        <begin position="1"/>
        <end position="49"/>
    </location>
</feature>
<dbReference type="Proteomes" id="UP000250079">
    <property type="component" value="Chromosome"/>
</dbReference>
<dbReference type="Pfam" id="PF01632">
    <property type="entry name" value="Ribosomal_L35p"/>
    <property type="match status" value="1"/>
</dbReference>
<dbReference type="GO" id="GO:0006412">
    <property type="term" value="P:translation"/>
    <property type="evidence" value="ECO:0007669"/>
    <property type="project" value="UniProtKB-UniRule"/>
</dbReference>
<dbReference type="InterPro" id="IPR021137">
    <property type="entry name" value="Ribosomal_bL35-like"/>
</dbReference>
<evidence type="ECO:0000256" key="5">
    <source>
        <dbReference type="HAMAP-Rule" id="MF_00514"/>
    </source>
</evidence>
<feature type="compositionally biased region" description="Basic residues" evidence="7">
    <location>
        <begin position="13"/>
        <end position="45"/>
    </location>
</feature>
<evidence type="ECO:0000256" key="7">
    <source>
        <dbReference type="SAM" id="MobiDB-lite"/>
    </source>
</evidence>
<evidence type="ECO:0000256" key="1">
    <source>
        <dbReference type="ARBA" id="ARBA00006598"/>
    </source>
</evidence>
<dbReference type="PRINTS" id="PR00064">
    <property type="entry name" value="RIBOSOMALL35"/>
</dbReference>
<dbReference type="KEGG" id="gai:IMCC3135_24665"/>
<gene>
    <name evidence="5 8" type="primary">rpmI</name>
    <name evidence="8" type="ORF">IMCC3135_24665</name>
</gene>
<dbReference type="GO" id="GO:0003735">
    <property type="term" value="F:structural constituent of ribosome"/>
    <property type="evidence" value="ECO:0007669"/>
    <property type="project" value="InterPro"/>
</dbReference>
<dbReference type="GO" id="GO:0022625">
    <property type="term" value="C:cytosolic large ribosomal subunit"/>
    <property type="evidence" value="ECO:0007669"/>
    <property type="project" value="TreeGrafter"/>
</dbReference>
<evidence type="ECO:0000256" key="6">
    <source>
        <dbReference type="RuleBase" id="RU000568"/>
    </source>
</evidence>
<sequence length="67" mass="7747">MSNKQKSVSGAAKRFKRTGSGGYKRKSSHMRHIMTKKSTKRKRHLRGGDMVHQNDVVLIKRMLPNLR</sequence>
<evidence type="ECO:0000313" key="9">
    <source>
        <dbReference type="Proteomes" id="UP000250079"/>
    </source>
</evidence>
<reference evidence="8 9" key="1">
    <citation type="submission" date="2016-12" db="EMBL/GenBank/DDBJ databases">
        <authorList>
            <person name="Song W.-J."/>
            <person name="Kurnit D.M."/>
        </authorList>
    </citation>
    <scope>NUCLEOTIDE SEQUENCE [LARGE SCALE GENOMIC DNA]</scope>
    <source>
        <strain evidence="8 9">IMCC3135</strain>
    </source>
</reference>
<evidence type="ECO:0000313" key="8">
    <source>
        <dbReference type="EMBL" id="ASJ74998.1"/>
    </source>
</evidence>
<dbReference type="PANTHER" id="PTHR33343">
    <property type="entry name" value="54S RIBOSOMAL PROTEIN BL35M"/>
    <property type="match status" value="1"/>
</dbReference>
<keyword evidence="9" id="KW-1185">Reference proteome</keyword>
<dbReference type="RefSeq" id="WP_088919963.1">
    <property type="nucleotide sequence ID" value="NZ_CP018632.1"/>
</dbReference>
<protein>
    <recommendedName>
        <fullName evidence="4 5">Large ribosomal subunit protein bL35</fullName>
    </recommendedName>
</protein>
<comment type="similarity">
    <text evidence="1 5 6">Belongs to the bacterial ribosomal protein bL35 family.</text>
</comment>
<keyword evidence="2 5" id="KW-0689">Ribosomal protein</keyword>
<dbReference type="InterPro" id="IPR001706">
    <property type="entry name" value="Ribosomal_bL35"/>
</dbReference>
<dbReference type="SUPFAM" id="SSF143034">
    <property type="entry name" value="L35p-like"/>
    <property type="match status" value="1"/>
</dbReference>
<organism evidence="8 9">
    <name type="scientific">Granulosicoccus antarcticus IMCC3135</name>
    <dbReference type="NCBI Taxonomy" id="1192854"/>
    <lineage>
        <taxon>Bacteria</taxon>
        <taxon>Pseudomonadati</taxon>
        <taxon>Pseudomonadota</taxon>
        <taxon>Gammaproteobacteria</taxon>
        <taxon>Chromatiales</taxon>
        <taxon>Granulosicoccaceae</taxon>
        <taxon>Granulosicoccus</taxon>
    </lineage>
</organism>
<accession>A0A2Z2NYZ7</accession>